<gene>
    <name evidence="1" type="ORF">EK21DRAFT_112114</name>
</gene>
<accession>A0A9P4LMG0</accession>
<dbReference type="OrthoDB" id="20872at2759"/>
<evidence type="ECO:0000313" key="2">
    <source>
        <dbReference type="Proteomes" id="UP000799777"/>
    </source>
</evidence>
<comment type="caution">
    <text evidence="1">The sequence shown here is derived from an EMBL/GenBank/DDBJ whole genome shotgun (WGS) entry which is preliminary data.</text>
</comment>
<protein>
    <submittedName>
        <fullName evidence="1">Uncharacterized protein</fullName>
    </submittedName>
</protein>
<keyword evidence="2" id="KW-1185">Reference proteome</keyword>
<dbReference type="PANTHER" id="PTHR42345:SF2">
    <property type="entry name" value="HELICASE-LIKE PROTEIN"/>
    <property type="match status" value="1"/>
</dbReference>
<evidence type="ECO:0000313" key="1">
    <source>
        <dbReference type="EMBL" id="KAF2030195.1"/>
    </source>
</evidence>
<dbReference type="AlphaFoldDB" id="A0A9P4LMG0"/>
<dbReference type="EMBL" id="ML978192">
    <property type="protein sequence ID" value="KAF2030195.1"/>
    <property type="molecule type" value="Genomic_DNA"/>
</dbReference>
<dbReference type="PANTHER" id="PTHR42345">
    <property type="entry name" value="TPR_REGION DOMAIN-CONTAINING PROTEIN"/>
    <property type="match status" value="1"/>
</dbReference>
<reference evidence="1" key="1">
    <citation type="journal article" date="2020" name="Stud. Mycol.">
        <title>101 Dothideomycetes genomes: a test case for predicting lifestyles and emergence of pathogens.</title>
        <authorList>
            <person name="Haridas S."/>
            <person name="Albert R."/>
            <person name="Binder M."/>
            <person name="Bloem J."/>
            <person name="Labutti K."/>
            <person name="Salamov A."/>
            <person name="Andreopoulos B."/>
            <person name="Baker S."/>
            <person name="Barry K."/>
            <person name="Bills G."/>
            <person name="Bluhm B."/>
            <person name="Cannon C."/>
            <person name="Castanera R."/>
            <person name="Culley D."/>
            <person name="Daum C."/>
            <person name="Ezra D."/>
            <person name="Gonzalez J."/>
            <person name="Henrissat B."/>
            <person name="Kuo A."/>
            <person name="Liang C."/>
            <person name="Lipzen A."/>
            <person name="Lutzoni F."/>
            <person name="Magnuson J."/>
            <person name="Mondo S."/>
            <person name="Nolan M."/>
            <person name="Ohm R."/>
            <person name="Pangilinan J."/>
            <person name="Park H.-J."/>
            <person name="Ramirez L."/>
            <person name="Alfaro M."/>
            <person name="Sun H."/>
            <person name="Tritt A."/>
            <person name="Yoshinaga Y."/>
            <person name="Zwiers L.-H."/>
            <person name="Turgeon B."/>
            <person name="Goodwin S."/>
            <person name="Spatafora J."/>
            <person name="Crous P."/>
            <person name="Grigoriev I."/>
        </authorList>
    </citation>
    <scope>NUCLEOTIDE SEQUENCE</scope>
    <source>
        <strain evidence="1">CBS 110217</strain>
    </source>
</reference>
<dbReference type="Proteomes" id="UP000799777">
    <property type="component" value="Unassembled WGS sequence"/>
</dbReference>
<proteinExistence type="predicted"/>
<organism evidence="1 2">
    <name type="scientific">Setomelanomma holmii</name>
    <dbReference type="NCBI Taxonomy" id="210430"/>
    <lineage>
        <taxon>Eukaryota</taxon>
        <taxon>Fungi</taxon>
        <taxon>Dikarya</taxon>
        <taxon>Ascomycota</taxon>
        <taxon>Pezizomycotina</taxon>
        <taxon>Dothideomycetes</taxon>
        <taxon>Pleosporomycetidae</taxon>
        <taxon>Pleosporales</taxon>
        <taxon>Pleosporineae</taxon>
        <taxon>Phaeosphaeriaceae</taxon>
        <taxon>Setomelanomma</taxon>
    </lineage>
</organism>
<name>A0A9P4LMG0_9PLEO</name>
<sequence>MTDYISGLIVTADLFMQNIQVTSPTGGTTITGAAPPRYAFFATNHQRNAEGLIRNAEALSWPLMDETRRCLETAYFDLTSGTSLASYDMYDWLFGLVMPGKFFRHRVMCTLVDATPSIRNWQGAPYYDNGVVVKNKSYWPKRTVLGRVLGGLRNPKSVCGWIGPLPAPTGKDQNGAVIQGWIGINARRLDVRVPIIRLAKPLEALGFTEESGESNVTTINEIVEPNEYIVASGPVAQPGQPKPIFKGIHLELVPTARLNIGQSLGLPTEEYRASLDFEFSTTPPKLVRCTLFTLPVFVTAPPCVGTHVMFRRQAQMRLREAVLVKDLKGTYPVEGNVLFINAMGDGEEVRLATLA</sequence>